<keyword evidence="4" id="KW-1185">Reference proteome</keyword>
<dbReference type="Proteomes" id="UP001157911">
    <property type="component" value="Unassembled WGS sequence"/>
</dbReference>
<gene>
    <name evidence="3" type="ORF">SAMN06265339_0426</name>
</gene>
<dbReference type="Gene3D" id="3.90.550.10">
    <property type="entry name" value="Spore Coat Polysaccharide Biosynthesis Protein SpsA, Chain A"/>
    <property type="match status" value="1"/>
</dbReference>
<reference evidence="3 4" key="1">
    <citation type="submission" date="2017-05" db="EMBL/GenBank/DDBJ databases">
        <authorList>
            <person name="Varghese N."/>
            <person name="Submissions S."/>
        </authorList>
    </citation>
    <scope>NUCLEOTIDE SEQUENCE [LARGE SCALE GENOMIC DNA]</scope>
    <source>
        <strain evidence="3 4">DSM 15522</strain>
    </source>
</reference>
<dbReference type="EMBL" id="FXUB01000001">
    <property type="protein sequence ID" value="SMP06966.1"/>
    <property type="molecule type" value="Genomic_DNA"/>
</dbReference>
<accession>A0ABY1NDH0</accession>
<evidence type="ECO:0000313" key="3">
    <source>
        <dbReference type="EMBL" id="SMP06966.1"/>
    </source>
</evidence>
<feature type="domain" description="Glycosyltransferase 2-like" evidence="2">
    <location>
        <begin position="18"/>
        <end position="123"/>
    </location>
</feature>
<comment type="caution">
    <text evidence="3">The sequence shown here is derived from an EMBL/GenBank/DDBJ whole genome shotgun (WGS) entry which is preliminary data.</text>
</comment>
<dbReference type="RefSeq" id="WP_283399931.1">
    <property type="nucleotide sequence ID" value="NZ_FXUB01000001.1"/>
</dbReference>
<dbReference type="InterPro" id="IPR011990">
    <property type="entry name" value="TPR-like_helical_dom_sf"/>
</dbReference>
<dbReference type="PROSITE" id="PS50005">
    <property type="entry name" value="TPR"/>
    <property type="match status" value="1"/>
</dbReference>
<evidence type="ECO:0000313" key="4">
    <source>
        <dbReference type="Proteomes" id="UP001157911"/>
    </source>
</evidence>
<proteinExistence type="predicted"/>
<dbReference type="InterPro" id="IPR019734">
    <property type="entry name" value="TPR_rpt"/>
</dbReference>
<evidence type="ECO:0000259" key="2">
    <source>
        <dbReference type="Pfam" id="PF00535"/>
    </source>
</evidence>
<dbReference type="SUPFAM" id="SSF53448">
    <property type="entry name" value="Nucleotide-diphospho-sugar transferases"/>
    <property type="match status" value="1"/>
</dbReference>
<dbReference type="Gene3D" id="1.25.40.10">
    <property type="entry name" value="Tetratricopeptide repeat domain"/>
    <property type="match status" value="1"/>
</dbReference>
<dbReference type="InterPro" id="IPR001173">
    <property type="entry name" value="Glyco_trans_2-like"/>
</dbReference>
<feature type="repeat" description="TPR" evidence="1">
    <location>
        <begin position="348"/>
        <end position="381"/>
    </location>
</feature>
<keyword evidence="1" id="KW-0802">TPR repeat</keyword>
<evidence type="ECO:0000256" key="1">
    <source>
        <dbReference type="PROSITE-ProRule" id="PRU00339"/>
    </source>
</evidence>
<protein>
    <submittedName>
        <fullName evidence="3">Glycosyltransferase, GT2 family</fullName>
    </submittedName>
</protein>
<sequence length="416" mass="47898">MEKVDVVVYGKSTPPPQFLSSLEDNADFINSIIVSENSPAKSVLEELEVPVKTVSGESKNCAAEKNKLIKQADTEYVLLLHTDFSLDEDLVEELLEELEETQADIVYPNLVIKSGNEEKVVNYPDLFNNELTVLHGLAVEDCLPESALLFKKSLLESLGQFDESYDEFDFYEYVYRNVKQLKMKLASVSYAVYEPSSNFIDTSYRSYALRNVVLKNYNWEKDIFPFLSWDKSPKIAMATALTIVGNRLSAYYDYFNASEFYRRALMEFHNQETLRQLIKAYVDMGLFDEAEKLISKSQGMEDKEVEKFQFFTEKIKSLVDELEKAVEQGKVVEIVAALQEVTTFYSGAPIHNILGVIKWLEDKKEEAFRFFYKAVTMNPINEDYLYNLSEAAKLLKKEEEVLGLINRIVGHLKERR</sequence>
<dbReference type="InterPro" id="IPR029044">
    <property type="entry name" value="Nucleotide-diphossugar_trans"/>
</dbReference>
<name>A0ABY1NDH0_9BACT</name>
<organism evidence="3 4">
    <name type="scientific">Desulfurobacterium pacificum</name>
    <dbReference type="NCBI Taxonomy" id="240166"/>
    <lineage>
        <taxon>Bacteria</taxon>
        <taxon>Pseudomonadati</taxon>
        <taxon>Aquificota</taxon>
        <taxon>Aquificia</taxon>
        <taxon>Desulfurobacteriales</taxon>
        <taxon>Desulfurobacteriaceae</taxon>
        <taxon>Desulfurobacterium</taxon>
    </lineage>
</organism>
<dbReference type="SUPFAM" id="SSF48452">
    <property type="entry name" value="TPR-like"/>
    <property type="match status" value="1"/>
</dbReference>
<dbReference type="Pfam" id="PF00535">
    <property type="entry name" value="Glycos_transf_2"/>
    <property type="match status" value="1"/>
</dbReference>